<dbReference type="EMBL" id="JWHR01000018">
    <property type="protein sequence ID" value="KHS58654.1"/>
    <property type="molecule type" value="Genomic_DNA"/>
</dbReference>
<feature type="chain" id="PRO_5038551202" evidence="2">
    <location>
        <begin position="21"/>
        <end position="270"/>
    </location>
</feature>
<comment type="caution">
    <text evidence="4">The sequence shown here is derived from an EMBL/GenBank/DDBJ whole genome shotgun (WGS) entry which is preliminary data.</text>
</comment>
<dbReference type="SMART" id="SM00062">
    <property type="entry name" value="PBPb"/>
    <property type="match status" value="1"/>
</dbReference>
<evidence type="ECO:0000313" key="4">
    <source>
        <dbReference type="EMBL" id="KHS58654.1"/>
    </source>
</evidence>
<evidence type="ECO:0000256" key="1">
    <source>
        <dbReference type="ARBA" id="ARBA00022729"/>
    </source>
</evidence>
<evidence type="ECO:0000259" key="3">
    <source>
        <dbReference type="SMART" id="SM00062"/>
    </source>
</evidence>
<evidence type="ECO:0000256" key="2">
    <source>
        <dbReference type="SAM" id="SignalP"/>
    </source>
</evidence>
<dbReference type="PROSITE" id="PS51257">
    <property type="entry name" value="PROKAR_LIPOPROTEIN"/>
    <property type="match status" value="1"/>
</dbReference>
<accession>A0A0B3W0J0</accession>
<evidence type="ECO:0000313" key="5">
    <source>
        <dbReference type="Proteomes" id="UP000031189"/>
    </source>
</evidence>
<keyword evidence="1 2" id="KW-0732">Signal</keyword>
<organism evidence="4 5">
    <name type="scientific">Terrisporobacter othiniensis</name>
    <dbReference type="NCBI Taxonomy" id="1577792"/>
    <lineage>
        <taxon>Bacteria</taxon>
        <taxon>Bacillati</taxon>
        <taxon>Bacillota</taxon>
        <taxon>Clostridia</taxon>
        <taxon>Peptostreptococcales</taxon>
        <taxon>Peptostreptococcaceae</taxon>
        <taxon>Terrisporobacter</taxon>
    </lineage>
</organism>
<keyword evidence="5" id="KW-1185">Reference proteome</keyword>
<dbReference type="RefSeq" id="WP_039678124.1">
    <property type="nucleotide sequence ID" value="NZ_JWHR01000018.1"/>
</dbReference>
<reference evidence="4 5" key="1">
    <citation type="submission" date="2014-12" db="EMBL/GenBank/DDBJ databases">
        <title>Draft genome sequence of Terrisporobacter sp. 08-306576, isolated from the blood culture of a bacteremia patient.</title>
        <authorList>
            <person name="Lund L.C."/>
            <person name="Sydenham T.V."/>
            <person name="Hogh S.V."/>
            <person name="Skov M.N."/>
            <person name="Kemp M."/>
            <person name="Justesen U.S."/>
        </authorList>
    </citation>
    <scope>NUCLEOTIDE SEQUENCE [LARGE SCALE GENOMIC DNA]</scope>
    <source>
        <strain evidence="4 5">08-306576</strain>
    </source>
</reference>
<dbReference type="OrthoDB" id="8613538at2"/>
<dbReference type="PANTHER" id="PTHR35936:SF19">
    <property type="entry name" value="AMINO-ACID-BINDING PROTEIN YXEM-RELATED"/>
    <property type="match status" value="1"/>
</dbReference>
<dbReference type="SUPFAM" id="SSF53850">
    <property type="entry name" value="Periplasmic binding protein-like II"/>
    <property type="match status" value="1"/>
</dbReference>
<protein>
    <submittedName>
        <fullName evidence="4">Amino acid ABC transporter substrate-binding protein</fullName>
    </submittedName>
</protein>
<dbReference type="STRING" id="1577792.QX51_01430"/>
<dbReference type="Proteomes" id="UP000031189">
    <property type="component" value="Unassembled WGS sequence"/>
</dbReference>
<dbReference type="AlphaFoldDB" id="A0A0B3W0J0"/>
<name>A0A0B3W0J0_9FIRM</name>
<sequence>MKKRILKLLFLSIAMLGLLVGCSPKEESTESSNNEVEKVIKVGCEATTPGWIQSGDDGKLAGYDYDVWMEIGKRTGYKIEYKVMEWDGMWAMLQDGRLDSVGEQISISPEREEKYNFSEPYAYNRYCLLAAKDNKELNSMDDLKSGMSISCETNTSDESIVDAIDKEYGVELKRTYYDGMSVQDVALGRCDLWPRAETSCNLTVKEVDNLKILGKTNILETNAYPFAKNDRGEELNKVVSKAIKEMKEDGTLKELSEKWFSMDISEKPTN</sequence>
<feature type="domain" description="Solute-binding protein family 3/N-terminal" evidence="3">
    <location>
        <begin position="39"/>
        <end position="263"/>
    </location>
</feature>
<feature type="signal peptide" evidence="2">
    <location>
        <begin position="1"/>
        <end position="20"/>
    </location>
</feature>
<dbReference type="Pfam" id="PF00497">
    <property type="entry name" value="SBP_bac_3"/>
    <property type="match status" value="1"/>
</dbReference>
<gene>
    <name evidence="4" type="ORF">QX51_01430</name>
</gene>
<proteinExistence type="predicted"/>
<dbReference type="Gene3D" id="3.40.190.10">
    <property type="entry name" value="Periplasmic binding protein-like II"/>
    <property type="match status" value="2"/>
</dbReference>
<dbReference type="PANTHER" id="PTHR35936">
    <property type="entry name" value="MEMBRANE-BOUND LYTIC MUREIN TRANSGLYCOSYLASE F"/>
    <property type="match status" value="1"/>
</dbReference>
<dbReference type="InterPro" id="IPR001638">
    <property type="entry name" value="Solute-binding_3/MltF_N"/>
</dbReference>